<evidence type="ECO:0000313" key="2">
    <source>
        <dbReference type="EMBL" id="OPF71615.1"/>
    </source>
</evidence>
<dbReference type="EMBL" id="LAKD02000119">
    <property type="protein sequence ID" value="OPF71615.1"/>
    <property type="molecule type" value="Genomic_DNA"/>
</dbReference>
<name>A0A1V4CVM7_9ACTN</name>
<protein>
    <recommendedName>
        <fullName evidence="4">RNA polymerase sigma factor 70 region 4 type 2 domain-containing protein</fullName>
    </recommendedName>
</protein>
<reference evidence="2" key="1">
    <citation type="submission" date="2016-12" db="EMBL/GenBank/DDBJ databases">
        <title>Genome sequence of Streptomyces antioxidans MUSC 164.</title>
        <authorList>
            <person name="Lee L.-H."/>
            <person name="Ser H.-L."/>
        </authorList>
    </citation>
    <scope>NUCLEOTIDE SEQUENCE [LARGE SCALE GENOMIC DNA]</scope>
    <source>
        <strain evidence="2">MUSC 164</strain>
    </source>
</reference>
<dbReference type="AlphaFoldDB" id="A0A1V4CVM7"/>
<evidence type="ECO:0008006" key="4">
    <source>
        <dbReference type="Google" id="ProtNLM"/>
    </source>
</evidence>
<evidence type="ECO:0000256" key="1">
    <source>
        <dbReference type="SAM" id="MobiDB-lite"/>
    </source>
</evidence>
<comment type="caution">
    <text evidence="2">The sequence shown here is derived from an EMBL/GenBank/DDBJ whole genome shotgun (WGS) entry which is preliminary data.</text>
</comment>
<dbReference type="InterPro" id="IPR013324">
    <property type="entry name" value="RNA_pol_sigma_r3/r4-like"/>
</dbReference>
<sequence length="195" mass="21511">MIREGKPPTTARQLSAPPALLGDSKRRQGGAPAADQDSHEHGPITANPWSDAGYLAFVQLHRPRYLRYAQVRLLDKPAGQAAVDATFGIVASRWDELLREPRLAAEAWRQLRGQISAARHRRRTDRRDQAVDRLYGSLPDGTADAVVLRCRLKMPVKTAAELMGVEPPVVTASLLAARRQLSTTALEYLESPVPH</sequence>
<dbReference type="Gene3D" id="1.10.10.10">
    <property type="entry name" value="Winged helix-like DNA-binding domain superfamily/Winged helix DNA-binding domain"/>
    <property type="match status" value="1"/>
</dbReference>
<proteinExistence type="predicted"/>
<accession>A0A1V4CVM7</accession>
<gene>
    <name evidence="2" type="ORF">VT50_0233440</name>
</gene>
<evidence type="ECO:0000313" key="3">
    <source>
        <dbReference type="Proteomes" id="UP000033615"/>
    </source>
</evidence>
<keyword evidence="3" id="KW-1185">Reference proteome</keyword>
<dbReference type="SUPFAM" id="SSF88659">
    <property type="entry name" value="Sigma3 and sigma4 domains of RNA polymerase sigma factors"/>
    <property type="match status" value="1"/>
</dbReference>
<feature type="region of interest" description="Disordered" evidence="1">
    <location>
        <begin position="1"/>
        <end position="45"/>
    </location>
</feature>
<dbReference type="InterPro" id="IPR036388">
    <property type="entry name" value="WH-like_DNA-bd_sf"/>
</dbReference>
<dbReference type="RefSeq" id="WP_053048444.1">
    <property type="nucleotide sequence ID" value="NZ_LAKD02000119.1"/>
</dbReference>
<dbReference type="OrthoDB" id="4218114at2"/>
<organism evidence="2 3">
    <name type="scientific">Streptomyces antioxidans</name>
    <dbReference type="NCBI Taxonomy" id="1507734"/>
    <lineage>
        <taxon>Bacteria</taxon>
        <taxon>Bacillati</taxon>
        <taxon>Actinomycetota</taxon>
        <taxon>Actinomycetes</taxon>
        <taxon>Kitasatosporales</taxon>
        <taxon>Streptomycetaceae</taxon>
        <taxon>Streptomyces</taxon>
    </lineage>
</organism>
<dbReference type="Proteomes" id="UP000033615">
    <property type="component" value="Unassembled WGS sequence"/>
</dbReference>